<comment type="caution">
    <text evidence="2">The sequence shown here is derived from an EMBL/GenBank/DDBJ whole genome shotgun (WGS) entry which is preliminary data.</text>
</comment>
<dbReference type="SUPFAM" id="SSF82199">
    <property type="entry name" value="SET domain"/>
    <property type="match status" value="1"/>
</dbReference>
<evidence type="ECO:0000313" key="2">
    <source>
        <dbReference type="EMBL" id="KAK5633236.1"/>
    </source>
</evidence>
<dbReference type="PANTHER" id="PTHR47332">
    <property type="entry name" value="SET DOMAIN-CONTAINING PROTEIN 5"/>
    <property type="match status" value="1"/>
</dbReference>
<dbReference type="Pfam" id="PF00856">
    <property type="entry name" value="SET"/>
    <property type="match status" value="1"/>
</dbReference>
<gene>
    <name evidence="2" type="ORF">RRF57_008950</name>
</gene>
<dbReference type="EMBL" id="JAWHQM010000031">
    <property type="protein sequence ID" value="KAK5633236.1"/>
    <property type="molecule type" value="Genomic_DNA"/>
</dbReference>
<dbReference type="PANTHER" id="PTHR47332:SF4">
    <property type="entry name" value="SET DOMAIN-CONTAINING PROTEIN 5"/>
    <property type="match status" value="1"/>
</dbReference>
<accession>A0AAN7UW53</accession>
<evidence type="ECO:0000313" key="3">
    <source>
        <dbReference type="Proteomes" id="UP001305414"/>
    </source>
</evidence>
<feature type="domain" description="SET" evidence="1">
    <location>
        <begin position="23"/>
        <end position="146"/>
    </location>
</feature>
<protein>
    <recommendedName>
        <fullName evidence="1">SET domain-containing protein</fullName>
    </recommendedName>
</protein>
<keyword evidence="3" id="KW-1185">Reference proteome</keyword>
<dbReference type="Gene3D" id="2.170.270.10">
    <property type="entry name" value="SET domain"/>
    <property type="match status" value="1"/>
</dbReference>
<organism evidence="2 3">
    <name type="scientific">Xylaria bambusicola</name>
    <dbReference type="NCBI Taxonomy" id="326684"/>
    <lineage>
        <taxon>Eukaryota</taxon>
        <taxon>Fungi</taxon>
        <taxon>Dikarya</taxon>
        <taxon>Ascomycota</taxon>
        <taxon>Pezizomycotina</taxon>
        <taxon>Sordariomycetes</taxon>
        <taxon>Xylariomycetidae</taxon>
        <taxon>Xylariales</taxon>
        <taxon>Xylariaceae</taxon>
        <taxon>Xylaria</taxon>
    </lineage>
</organism>
<dbReference type="InterPro" id="IPR001214">
    <property type="entry name" value="SET_dom"/>
</dbReference>
<proteinExistence type="predicted"/>
<dbReference type="AlphaFoldDB" id="A0AAN7UW53"/>
<name>A0AAN7UW53_9PEZI</name>
<sequence length="148" mass="16651">MSDISATPDDDRPYEVRSAGHKGLGAFASRDIEPGEVVIVEYTPIILDETEDKSKDCFAMARLYETLEEGVKKGWRSLHASTSPYATFEYRQIFSSPQPDGSVLSEEKQELYTMLRLQCDANRFGTGTNQDALFIEVSRFNHSVSPFL</sequence>
<dbReference type="InterPro" id="IPR053185">
    <property type="entry name" value="SET_domain_protein"/>
</dbReference>
<reference evidence="2 3" key="1">
    <citation type="submission" date="2023-10" db="EMBL/GenBank/DDBJ databases">
        <title>Draft genome sequence of Xylaria bambusicola isolate GMP-LS, the root and basal stem rot pathogen of sugarcane in Indonesia.</title>
        <authorList>
            <person name="Selvaraj P."/>
            <person name="Muralishankar V."/>
            <person name="Muruganantham S."/>
            <person name="Sp S."/>
            <person name="Haryani S."/>
            <person name="Lau K.J.X."/>
            <person name="Naqvi N.I."/>
        </authorList>
    </citation>
    <scope>NUCLEOTIDE SEQUENCE [LARGE SCALE GENOMIC DNA]</scope>
    <source>
        <strain evidence="2">GMP-LS</strain>
    </source>
</reference>
<evidence type="ECO:0000259" key="1">
    <source>
        <dbReference type="Pfam" id="PF00856"/>
    </source>
</evidence>
<dbReference type="InterPro" id="IPR046341">
    <property type="entry name" value="SET_dom_sf"/>
</dbReference>
<dbReference type="Proteomes" id="UP001305414">
    <property type="component" value="Unassembled WGS sequence"/>
</dbReference>